<gene>
    <name evidence="4" type="ORF">SY85_23660</name>
</gene>
<dbReference type="Gene3D" id="2.30.42.10">
    <property type="match status" value="1"/>
</dbReference>
<evidence type="ECO:0000256" key="1">
    <source>
        <dbReference type="ARBA" id="ARBA00022670"/>
    </source>
</evidence>
<dbReference type="PANTHER" id="PTHR43343:SF3">
    <property type="entry name" value="PROTEASE DO-LIKE 8, CHLOROPLASTIC"/>
    <property type="match status" value="1"/>
</dbReference>
<keyword evidence="5" id="KW-1185">Reference proteome</keyword>
<dbReference type="GO" id="GO:0004252">
    <property type="term" value="F:serine-type endopeptidase activity"/>
    <property type="evidence" value="ECO:0007669"/>
    <property type="project" value="InterPro"/>
</dbReference>
<dbReference type="SUPFAM" id="SSF50156">
    <property type="entry name" value="PDZ domain-like"/>
    <property type="match status" value="1"/>
</dbReference>
<dbReference type="Pfam" id="PF13365">
    <property type="entry name" value="Trypsin_2"/>
    <property type="match status" value="1"/>
</dbReference>
<dbReference type="STRING" id="1492898.SY85_23660"/>
<evidence type="ECO:0000256" key="2">
    <source>
        <dbReference type="ARBA" id="ARBA00022801"/>
    </source>
</evidence>
<keyword evidence="2" id="KW-0378">Hydrolase</keyword>
<dbReference type="Pfam" id="PF13180">
    <property type="entry name" value="PDZ_2"/>
    <property type="match status" value="1"/>
</dbReference>
<dbReference type="SUPFAM" id="SSF50494">
    <property type="entry name" value="Trypsin-like serine proteases"/>
    <property type="match status" value="1"/>
</dbReference>
<dbReference type="KEGG" id="fla:SY85_23660"/>
<evidence type="ECO:0000259" key="3">
    <source>
        <dbReference type="Pfam" id="PF13180"/>
    </source>
</evidence>
<accession>A0A172U1M7</accession>
<dbReference type="PANTHER" id="PTHR43343">
    <property type="entry name" value="PEPTIDASE S12"/>
    <property type="match status" value="1"/>
</dbReference>
<dbReference type="AlphaFoldDB" id="A0A172U1M7"/>
<name>A0A172U1M7_9BACT</name>
<organism evidence="4 5">
    <name type="scientific">Flavisolibacter tropicus</name>
    <dbReference type="NCBI Taxonomy" id="1492898"/>
    <lineage>
        <taxon>Bacteria</taxon>
        <taxon>Pseudomonadati</taxon>
        <taxon>Bacteroidota</taxon>
        <taxon>Chitinophagia</taxon>
        <taxon>Chitinophagales</taxon>
        <taxon>Chitinophagaceae</taxon>
        <taxon>Flavisolibacter</taxon>
    </lineage>
</organism>
<dbReference type="PRINTS" id="PR00834">
    <property type="entry name" value="PROTEASES2C"/>
</dbReference>
<protein>
    <submittedName>
        <fullName evidence="4">Serine protease</fullName>
    </submittedName>
</protein>
<dbReference type="InterPro" id="IPR001478">
    <property type="entry name" value="PDZ"/>
</dbReference>
<dbReference type="RefSeq" id="WP_066408542.1">
    <property type="nucleotide sequence ID" value="NZ_CP011390.1"/>
</dbReference>
<feature type="domain" description="PDZ" evidence="3">
    <location>
        <begin position="244"/>
        <end position="308"/>
    </location>
</feature>
<dbReference type="InterPro" id="IPR009003">
    <property type="entry name" value="Peptidase_S1_PA"/>
</dbReference>
<dbReference type="EMBL" id="CP011390">
    <property type="protein sequence ID" value="ANE53024.1"/>
    <property type="molecule type" value="Genomic_DNA"/>
</dbReference>
<dbReference type="InterPro" id="IPR036034">
    <property type="entry name" value="PDZ_sf"/>
</dbReference>
<evidence type="ECO:0000313" key="5">
    <source>
        <dbReference type="Proteomes" id="UP000077177"/>
    </source>
</evidence>
<reference evidence="5" key="1">
    <citation type="submission" date="2015-01" db="EMBL/GenBank/DDBJ databases">
        <title>Flavisolibacter sp./LCS9/ whole genome sequencing.</title>
        <authorList>
            <person name="Kim M.K."/>
            <person name="Srinivasan S."/>
            <person name="Lee J.-J."/>
        </authorList>
    </citation>
    <scope>NUCLEOTIDE SEQUENCE [LARGE SCALE GENOMIC DNA]</scope>
    <source>
        <strain evidence="5">LCS9</strain>
    </source>
</reference>
<keyword evidence="1 4" id="KW-0645">Protease</keyword>
<dbReference type="Gene3D" id="2.40.10.120">
    <property type="match status" value="1"/>
</dbReference>
<dbReference type="GO" id="GO:0006508">
    <property type="term" value="P:proteolysis"/>
    <property type="evidence" value="ECO:0007669"/>
    <property type="project" value="UniProtKB-KW"/>
</dbReference>
<sequence>MIQFTQQDVQLLDAYSDTVSSVYRSMSPAVVHIRNQKSTNGHPGQEATGSGFLISSDGYIISNHHVCADAQALFVTLDDGTTLQAELKGSDPSTDIAVLKVDGRHFPSLAFADSKQIVPGQIAIAIGNPYGLQQTVTAGVISAIGRSIRAGNGRLIDDVIQTDAALNPGNSGGPLLNTQGHVIGVNTAIISSAQGICFAIASNLASLIAGQLIMKGKVHRAIIGVAGQTVNLTPRMREVNRLSNTSGVYVFEVVKVNKLNHNKLHYGDIIVLFNGKPVTSIDSLFTYLTEDTIGLPAQIGLLRNGHLVQEVIVPEASGN</sequence>
<proteinExistence type="predicted"/>
<evidence type="ECO:0000313" key="4">
    <source>
        <dbReference type="EMBL" id="ANE53024.1"/>
    </source>
</evidence>
<dbReference type="InterPro" id="IPR051201">
    <property type="entry name" value="Chloro_Bact_Ser_Proteases"/>
</dbReference>
<dbReference type="OrthoDB" id="9758917at2"/>
<dbReference type="InterPro" id="IPR001940">
    <property type="entry name" value="Peptidase_S1C"/>
</dbReference>
<dbReference type="Proteomes" id="UP000077177">
    <property type="component" value="Chromosome"/>
</dbReference>
<reference evidence="4 5" key="2">
    <citation type="journal article" date="2016" name="Int. J. Syst. Evol. Microbiol.">
        <title>Flavisolibacter tropicus sp. nov., isolated from tropical soil.</title>
        <authorList>
            <person name="Lee J.J."/>
            <person name="Kang M.S."/>
            <person name="Kim G.S."/>
            <person name="Lee C.S."/>
            <person name="Lim S."/>
            <person name="Lee J."/>
            <person name="Roh S.H."/>
            <person name="Kang H."/>
            <person name="Ha J.M."/>
            <person name="Bae S."/>
            <person name="Jung H.Y."/>
            <person name="Kim M.K."/>
        </authorList>
    </citation>
    <scope>NUCLEOTIDE SEQUENCE [LARGE SCALE GENOMIC DNA]</scope>
    <source>
        <strain evidence="4 5">LCS9</strain>
    </source>
</reference>